<gene>
    <name evidence="1" type="ORF">S01H1_59558</name>
</gene>
<proteinExistence type="predicted"/>
<comment type="caution">
    <text evidence="1">The sequence shown here is derived from an EMBL/GenBank/DDBJ whole genome shotgun (WGS) entry which is preliminary data.</text>
</comment>
<dbReference type="AlphaFoldDB" id="X0VTZ3"/>
<protein>
    <submittedName>
        <fullName evidence="1">Uncharacterized protein</fullName>
    </submittedName>
</protein>
<dbReference type="EMBL" id="BARS01038959">
    <property type="protein sequence ID" value="GAG14597.1"/>
    <property type="molecule type" value="Genomic_DNA"/>
</dbReference>
<feature type="non-terminal residue" evidence="1">
    <location>
        <position position="53"/>
    </location>
</feature>
<evidence type="ECO:0000313" key="1">
    <source>
        <dbReference type="EMBL" id="GAG14597.1"/>
    </source>
</evidence>
<name>X0VTZ3_9ZZZZ</name>
<organism evidence="1">
    <name type="scientific">marine sediment metagenome</name>
    <dbReference type="NCBI Taxonomy" id="412755"/>
    <lineage>
        <taxon>unclassified sequences</taxon>
        <taxon>metagenomes</taxon>
        <taxon>ecological metagenomes</taxon>
    </lineage>
</organism>
<reference evidence="1" key="1">
    <citation type="journal article" date="2014" name="Front. Microbiol.">
        <title>High frequency of phylogenetically diverse reductive dehalogenase-homologous genes in deep subseafloor sedimentary metagenomes.</title>
        <authorList>
            <person name="Kawai M."/>
            <person name="Futagami T."/>
            <person name="Toyoda A."/>
            <person name="Takaki Y."/>
            <person name="Nishi S."/>
            <person name="Hori S."/>
            <person name="Arai W."/>
            <person name="Tsubouchi T."/>
            <person name="Morono Y."/>
            <person name="Uchiyama I."/>
            <person name="Ito T."/>
            <person name="Fujiyama A."/>
            <person name="Inagaki F."/>
            <person name="Takami H."/>
        </authorList>
    </citation>
    <scope>NUCLEOTIDE SEQUENCE</scope>
    <source>
        <strain evidence="1">Expedition CK06-06</strain>
    </source>
</reference>
<accession>X0VTZ3</accession>
<sequence>MIRASEIMAEAVDVIRECRGEKGPILDKNIDLNQTGLIGLEFSRITTSIGSLE</sequence>